<proteinExistence type="predicted"/>
<dbReference type="RefSeq" id="WP_003886452.1">
    <property type="nucleotide sequence ID" value="NZ_ANBO01000023.1"/>
</dbReference>
<name>A0A5N5V4H2_MYCPH</name>
<sequence length="95" mass="9461">MHADTDAIRALAAAHTAHADELTAIAARLSNTPTPAGLGPVGADFVAALRAALAREAEAVAALRDRMAQTAVSAARAATAYDDADGRVGARVGGL</sequence>
<evidence type="ECO:0000313" key="1">
    <source>
        <dbReference type="EMBL" id="KAB7756618.1"/>
    </source>
</evidence>
<evidence type="ECO:0008006" key="3">
    <source>
        <dbReference type="Google" id="ProtNLM"/>
    </source>
</evidence>
<dbReference type="SUPFAM" id="SSF47240">
    <property type="entry name" value="Ferritin-like"/>
    <property type="match status" value="1"/>
</dbReference>
<comment type="caution">
    <text evidence="1">The sequence shown here is derived from an EMBL/GenBank/DDBJ whole genome shotgun (WGS) entry which is preliminary data.</text>
</comment>
<keyword evidence="2" id="KW-1185">Reference proteome</keyword>
<dbReference type="AlphaFoldDB" id="A0A5N5V4H2"/>
<gene>
    <name evidence="1" type="ORF">MPHL21000_11160</name>
</gene>
<dbReference type="InterPro" id="IPR022536">
    <property type="entry name" value="EspC"/>
</dbReference>
<organism evidence="1 2">
    <name type="scientific">Mycolicibacterium phlei DSM 43239 = CCUG 21000</name>
    <dbReference type="NCBI Taxonomy" id="1226750"/>
    <lineage>
        <taxon>Bacteria</taxon>
        <taxon>Bacillati</taxon>
        <taxon>Actinomycetota</taxon>
        <taxon>Actinomycetes</taxon>
        <taxon>Mycobacteriales</taxon>
        <taxon>Mycobacteriaceae</taxon>
        <taxon>Mycolicibacterium</taxon>
    </lineage>
</organism>
<dbReference type="EMBL" id="ANBP01000012">
    <property type="protein sequence ID" value="KAB7756618.1"/>
    <property type="molecule type" value="Genomic_DNA"/>
</dbReference>
<protein>
    <recommendedName>
        <fullName evidence="3">ESX-1 secretion-associated protein</fullName>
    </recommendedName>
</protein>
<evidence type="ECO:0000313" key="2">
    <source>
        <dbReference type="Proteomes" id="UP000325690"/>
    </source>
</evidence>
<dbReference type="Pfam" id="PF10824">
    <property type="entry name" value="T7SS_ESX_EspC"/>
    <property type="match status" value="1"/>
</dbReference>
<reference evidence="1 2" key="1">
    <citation type="submission" date="2012-10" db="EMBL/GenBank/DDBJ databases">
        <title>The draft sequence of the Mycobacterium pheli genome.</title>
        <authorList>
            <person name="Pettersson B.M.F."/>
            <person name="Das S."/>
            <person name="Dasgupta S."/>
            <person name="Bhattacharya A."/>
            <person name="Kirsebom L.A."/>
        </authorList>
    </citation>
    <scope>NUCLEOTIDE SEQUENCE [LARGE SCALE GENOMIC DNA]</scope>
    <source>
        <strain evidence="1 2">CCUG 21000</strain>
    </source>
</reference>
<accession>A0A5N5V4H2</accession>
<dbReference type="GeneID" id="74305451"/>
<dbReference type="InterPro" id="IPR009078">
    <property type="entry name" value="Ferritin-like_SF"/>
</dbReference>
<dbReference type="GO" id="GO:0009306">
    <property type="term" value="P:protein secretion"/>
    <property type="evidence" value="ECO:0007669"/>
    <property type="project" value="InterPro"/>
</dbReference>
<dbReference type="Proteomes" id="UP000325690">
    <property type="component" value="Unassembled WGS sequence"/>
</dbReference>